<protein>
    <recommendedName>
        <fullName evidence="6">Protein DETOXIFICATION</fullName>
    </recommendedName>
    <alternativeName>
        <fullName evidence="6">Multidrug and toxic compound extrusion protein</fullName>
    </alternativeName>
</protein>
<keyword evidence="5 6" id="KW-0472">Membrane</keyword>
<name>A0AAV0KJ10_9ROSI</name>
<feature type="transmembrane region" description="Helical" evidence="6">
    <location>
        <begin position="255"/>
        <end position="277"/>
    </location>
</feature>
<evidence type="ECO:0000256" key="4">
    <source>
        <dbReference type="ARBA" id="ARBA00022989"/>
    </source>
</evidence>
<keyword evidence="3 6" id="KW-0812">Transmembrane</keyword>
<feature type="transmembrane region" description="Helical" evidence="6">
    <location>
        <begin position="424"/>
        <end position="446"/>
    </location>
</feature>
<sequence length="472" mass="51805">MRPSSNGGTHNNTAMEEEAKLPLLQGNDHAAAAALIHKTAAALVKDKNAPHDAADDIVTKVWTETKKLWHIVGPAIFSRLASYSMLVITQAFAGHLGDLELAGISIANNVIVGFDFGLLLGMASALETLCGQAYGAKKYYMMGVYMQRSWIVLFICCLFLLPLYLFATPFLKLVGQPDDVAEVSGVAAMCMIPLHFSFAFQFPLQRFLQSQLKNMVIAWMALLALVVHVFVSWLLVYQLQLGVVGTAMTLNFSWWVWAVGCFGYAVWGGCPLTWTGFSMEAFSGLMTINGWEMMIPFAFFAGTGVRVANELGAGNGKGARFATMVSVVQSVIIGLFFWLLIIIYDDKYGWIFTNSKPVLDAVNQLSILLAFTVLLNSVQPILSGVAVGSGWQKYVAYINLGCYYLVGVPLGFLMGWGFDLGVKGIWAGMIFGGTAFQTLILAIITIRCDWDKEVHRTRHISNLELHDSKVNL</sequence>
<dbReference type="GO" id="GO:1990961">
    <property type="term" value="P:xenobiotic detoxification by transmembrane export across the plasma membrane"/>
    <property type="evidence" value="ECO:0007669"/>
    <property type="project" value="InterPro"/>
</dbReference>
<dbReference type="EMBL" id="CAMGYJ010000005">
    <property type="protein sequence ID" value="CAI0422077.1"/>
    <property type="molecule type" value="Genomic_DNA"/>
</dbReference>
<dbReference type="GO" id="GO:0042910">
    <property type="term" value="F:xenobiotic transmembrane transporter activity"/>
    <property type="evidence" value="ECO:0007669"/>
    <property type="project" value="InterPro"/>
</dbReference>
<dbReference type="GO" id="GO:0015297">
    <property type="term" value="F:antiporter activity"/>
    <property type="evidence" value="ECO:0007669"/>
    <property type="project" value="InterPro"/>
</dbReference>
<feature type="transmembrane region" description="Helical" evidence="6">
    <location>
        <begin position="106"/>
        <end position="129"/>
    </location>
</feature>
<dbReference type="AlphaFoldDB" id="A0AAV0KJ10"/>
<feature type="transmembrane region" description="Helical" evidence="6">
    <location>
        <begin position="76"/>
        <end position="94"/>
    </location>
</feature>
<dbReference type="Pfam" id="PF01554">
    <property type="entry name" value="MatE"/>
    <property type="match status" value="2"/>
</dbReference>
<evidence type="ECO:0000256" key="6">
    <source>
        <dbReference type="RuleBase" id="RU004914"/>
    </source>
</evidence>
<dbReference type="PANTHER" id="PTHR11206">
    <property type="entry name" value="MULTIDRUG RESISTANCE PROTEIN"/>
    <property type="match status" value="1"/>
</dbReference>
<evidence type="ECO:0000256" key="2">
    <source>
        <dbReference type="ARBA" id="ARBA00010199"/>
    </source>
</evidence>
<keyword evidence="8" id="KW-1185">Reference proteome</keyword>
<accession>A0AAV0KJ10</accession>
<dbReference type="CDD" id="cd13132">
    <property type="entry name" value="MATE_eukaryotic"/>
    <property type="match status" value="1"/>
</dbReference>
<evidence type="ECO:0000313" key="8">
    <source>
        <dbReference type="Proteomes" id="UP001154282"/>
    </source>
</evidence>
<gene>
    <name evidence="7" type="ORF">LITE_LOCUS19008</name>
</gene>
<dbReference type="Proteomes" id="UP001154282">
    <property type="component" value="Unassembled WGS sequence"/>
</dbReference>
<dbReference type="GO" id="GO:0016020">
    <property type="term" value="C:membrane"/>
    <property type="evidence" value="ECO:0007669"/>
    <property type="project" value="UniProtKB-SubCell"/>
</dbReference>
<feature type="transmembrane region" description="Helical" evidence="6">
    <location>
        <begin position="394"/>
        <end position="418"/>
    </location>
</feature>
<keyword evidence="4 6" id="KW-1133">Transmembrane helix</keyword>
<dbReference type="InterPro" id="IPR002528">
    <property type="entry name" value="MATE_fam"/>
</dbReference>
<comment type="caution">
    <text evidence="6">Lacks conserved residue(s) required for the propagation of feature annotation.</text>
</comment>
<comment type="subcellular location">
    <subcellularLocation>
        <location evidence="1">Membrane</location>
        <topology evidence="1">Multi-pass membrane protein</topology>
    </subcellularLocation>
</comment>
<reference evidence="7" key="1">
    <citation type="submission" date="2022-08" db="EMBL/GenBank/DDBJ databases">
        <authorList>
            <person name="Gutierrez-Valencia J."/>
        </authorList>
    </citation>
    <scope>NUCLEOTIDE SEQUENCE</scope>
</reference>
<feature type="transmembrane region" description="Helical" evidence="6">
    <location>
        <begin position="150"/>
        <end position="171"/>
    </location>
</feature>
<evidence type="ECO:0000313" key="7">
    <source>
        <dbReference type="EMBL" id="CAI0422077.1"/>
    </source>
</evidence>
<comment type="caution">
    <text evidence="7">The sequence shown here is derived from an EMBL/GenBank/DDBJ whole genome shotgun (WGS) entry which is preliminary data.</text>
</comment>
<feature type="transmembrane region" description="Helical" evidence="6">
    <location>
        <begin position="364"/>
        <end position="387"/>
    </location>
</feature>
<comment type="similarity">
    <text evidence="2 6">Belongs to the multi antimicrobial extrusion (MATE) (TC 2.A.66.1) family.</text>
</comment>
<evidence type="ECO:0000256" key="5">
    <source>
        <dbReference type="ARBA" id="ARBA00023136"/>
    </source>
</evidence>
<proteinExistence type="inferred from homology"/>
<dbReference type="InterPro" id="IPR045069">
    <property type="entry name" value="MATE_euk"/>
</dbReference>
<feature type="transmembrane region" description="Helical" evidence="6">
    <location>
        <begin position="216"/>
        <end position="235"/>
    </location>
</feature>
<feature type="transmembrane region" description="Helical" evidence="6">
    <location>
        <begin position="321"/>
        <end position="344"/>
    </location>
</feature>
<evidence type="ECO:0000256" key="3">
    <source>
        <dbReference type="ARBA" id="ARBA00022692"/>
    </source>
</evidence>
<evidence type="ECO:0000256" key="1">
    <source>
        <dbReference type="ARBA" id="ARBA00004141"/>
    </source>
</evidence>
<organism evidence="7 8">
    <name type="scientific">Linum tenue</name>
    <dbReference type="NCBI Taxonomy" id="586396"/>
    <lineage>
        <taxon>Eukaryota</taxon>
        <taxon>Viridiplantae</taxon>
        <taxon>Streptophyta</taxon>
        <taxon>Embryophyta</taxon>
        <taxon>Tracheophyta</taxon>
        <taxon>Spermatophyta</taxon>
        <taxon>Magnoliopsida</taxon>
        <taxon>eudicotyledons</taxon>
        <taxon>Gunneridae</taxon>
        <taxon>Pentapetalae</taxon>
        <taxon>rosids</taxon>
        <taxon>fabids</taxon>
        <taxon>Malpighiales</taxon>
        <taxon>Linaceae</taxon>
        <taxon>Linum</taxon>
    </lineage>
</organism>